<evidence type="ECO:0000313" key="2">
    <source>
        <dbReference type="EMBL" id="CAI9264902.1"/>
    </source>
</evidence>
<reference evidence="2" key="1">
    <citation type="submission" date="2023-04" db="EMBL/GenBank/DDBJ databases">
        <authorList>
            <person name="Vijverberg K."/>
            <person name="Xiong W."/>
            <person name="Schranz E."/>
        </authorList>
    </citation>
    <scope>NUCLEOTIDE SEQUENCE</scope>
</reference>
<feature type="chain" id="PRO_5041279938" evidence="1">
    <location>
        <begin position="21"/>
        <end position="137"/>
    </location>
</feature>
<proteinExistence type="predicted"/>
<sequence length="137" mass="15586">MYLSLLRLMILLKFSRFSLASAIIDDITSLRLAFWQPHVPQPQVRQPDVHLHLTLSYPLHLSIYPGTTLYTSKKSILPFESLFDKHQSIASLSIHCSNMLRFRNIVGVFKVILIAISALEEGEVDTTYMTKLAKLAT</sequence>
<protein>
    <submittedName>
        <fullName evidence="2">Uncharacterized protein</fullName>
    </submittedName>
</protein>
<dbReference type="Proteomes" id="UP001177003">
    <property type="component" value="Chromosome 0"/>
</dbReference>
<dbReference type="EMBL" id="OX465086">
    <property type="protein sequence ID" value="CAI9264902.1"/>
    <property type="molecule type" value="Genomic_DNA"/>
</dbReference>
<accession>A0AA35Y8P0</accession>
<keyword evidence="1" id="KW-0732">Signal</keyword>
<name>A0AA35Y8P0_LACSI</name>
<keyword evidence="3" id="KW-1185">Reference proteome</keyword>
<dbReference type="AlphaFoldDB" id="A0AA35Y8P0"/>
<evidence type="ECO:0000313" key="3">
    <source>
        <dbReference type="Proteomes" id="UP001177003"/>
    </source>
</evidence>
<feature type="signal peptide" evidence="1">
    <location>
        <begin position="1"/>
        <end position="20"/>
    </location>
</feature>
<organism evidence="2 3">
    <name type="scientific">Lactuca saligna</name>
    <name type="common">Willowleaf lettuce</name>
    <dbReference type="NCBI Taxonomy" id="75948"/>
    <lineage>
        <taxon>Eukaryota</taxon>
        <taxon>Viridiplantae</taxon>
        <taxon>Streptophyta</taxon>
        <taxon>Embryophyta</taxon>
        <taxon>Tracheophyta</taxon>
        <taxon>Spermatophyta</taxon>
        <taxon>Magnoliopsida</taxon>
        <taxon>eudicotyledons</taxon>
        <taxon>Gunneridae</taxon>
        <taxon>Pentapetalae</taxon>
        <taxon>asterids</taxon>
        <taxon>campanulids</taxon>
        <taxon>Asterales</taxon>
        <taxon>Asteraceae</taxon>
        <taxon>Cichorioideae</taxon>
        <taxon>Cichorieae</taxon>
        <taxon>Lactucinae</taxon>
        <taxon>Lactuca</taxon>
    </lineage>
</organism>
<evidence type="ECO:0000256" key="1">
    <source>
        <dbReference type="SAM" id="SignalP"/>
    </source>
</evidence>
<gene>
    <name evidence="2" type="ORF">LSALG_LOCUS5536</name>
</gene>